<dbReference type="SUPFAM" id="SSF103515">
    <property type="entry name" value="Autotransporter"/>
    <property type="match status" value="1"/>
</dbReference>
<evidence type="ECO:0000313" key="4">
    <source>
        <dbReference type="EMBL" id="MBM6704922.1"/>
    </source>
</evidence>
<feature type="compositionally biased region" description="Basic and acidic residues" evidence="1">
    <location>
        <begin position="609"/>
        <end position="621"/>
    </location>
</feature>
<protein>
    <submittedName>
        <fullName evidence="4">Autotransporter outer membrane beta-barrel domain-containing protein</fullName>
    </submittedName>
</protein>
<dbReference type="InterPro" id="IPR036709">
    <property type="entry name" value="Autotransporte_beta_dom_sf"/>
</dbReference>
<dbReference type="Gene3D" id="2.40.128.130">
    <property type="entry name" value="Autotransporter beta-domain"/>
    <property type="match status" value="1"/>
</dbReference>
<feature type="signal peptide" evidence="2">
    <location>
        <begin position="1"/>
        <end position="27"/>
    </location>
</feature>
<feature type="region of interest" description="Disordered" evidence="1">
    <location>
        <begin position="609"/>
        <end position="644"/>
    </location>
</feature>
<feature type="compositionally biased region" description="Gly residues" evidence="1">
    <location>
        <begin position="626"/>
        <end position="635"/>
    </location>
</feature>
<organism evidence="4 5">
    <name type="scientific">Sutterella massiliensis</name>
    <dbReference type="NCBI Taxonomy" id="1816689"/>
    <lineage>
        <taxon>Bacteria</taxon>
        <taxon>Pseudomonadati</taxon>
        <taxon>Pseudomonadota</taxon>
        <taxon>Betaproteobacteria</taxon>
        <taxon>Burkholderiales</taxon>
        <taxon>Sutterellaceae</taxon>
        <taxon>Sutterella</taxon>
    </lineage>
</organism>
<dbReference type="PROSITE" id="PS51208">
    <property type="entry name" value="AUTOTRANSPORTER"/>
    <property type="match status" value="1"/>
</dbReference>
<dbReference type="EMBL" id="JACJJC010000026">
    <property type="protein sequence ID" value="MBM6704922.1"/>
    <property type="molecule type" value="Genomic_DNA"/>
</dbReference>
<feature type="region of interest" description="Disordered" evidence="1">
    <location>
        <begin position="718"/>
        <end position="750"/>
    </location>
</feature>
<dbReference type="InterPro" id="IPR005546">
    <property type="entry name" value="Autotransporte_beta"/>
</dbReference>
<dbReference type="SMART" id="SM00869">
    <property type="entry name" value="Autotransporter"/>
    <property type="match status" value="1"/>
</dbReference>
<dbReference type="PROSITE" id="PS51257">
    <property type="entry name" value="PROKAR_LIPOPROTEIN"/>
    <property type="match status" value="1"/>
</dbReference>
<dbReference type="Proteomes" id="UP000715095">
    <property type="component" value="Unassembled WGS sequence"/>
</dbReference>
<evidence type="ECO:0000256" key="1">
    <source>
        <dbReference type="SAM" id="MobiDB-lite"/>
    </source>
</evidence>
<accession>A0ABS2DUU7</accession>
<evidence type="ECO:0000259" key="3">
    <source>
        <dbReference type="PROSITE" id="PS51208"/>
    </source>
</evidence>
<sequence length="1257" mass="130848">MTSALSKTPLVLAIASAFTFVAGCAQAADHEISIGSDEVPASIGSDTTWGAEWANKILGEDEDTVKVKPGDDNKNNVVIGKDGSLSIKLSIKSGEEQKLVFSGAGLKVEGGALTIGSDVTIKESGSLNFSGSGDFAITKNGKLTLSGGKHGFAIDNSADTSISNAGTIVLKNQANFNITSAEDAANPEKQLDAMNFGDITVEGGSKLTNSNKGYTIDAGEAEGQVEGDAEAEKETLSRVTFGTVKVTGSDSRFVNAEGAVDSGKALELELGGQADIRGTSNWSAVSIDAKAEGDKAPSVVNVGDAGKLKVGSLSLSHVASSTESSASLADFVNATNGGEWQITDALVVSSFAGKDGKFTLSKDVDGTHLAEGVDVVLGKGISSTDIEFKAQGDGSDATLGFKTDADVLNNGTMTISGFNAEWKAEESGDGEDEGGEGAAKADGEEPAKGEWQYKRFGSLEVRDNMKLVLKDNAATTSESAEGYHAAIAADSLTLSGTSLKTAYTVSVEKITDKVKEVLAGKDGANDIDYSDWTAENLKDKIAELEEKYGTEDFSLVDSLNEAQKALEEKISGDLFKGATAGSAEIMKTDIALGTLSFEMNEVEKDIGDVFKTDAPESKADGDEGTGDGGDSGEGGSEGDGEEKEDYKLSFTNNFGAPELTISESTFEVGTLDMAQGVIDSSDSNLIVHAIDGTLGGEIYFKNGFLGLNTSTTAADLKKPADGGEVGDGSEGAVGTREEGNTSTSSVQLDVGSPVKLGENGKLVLGVSEEDAAKIDSLSKAENAVIYFGEDTDLTFDASRFGWSSVFSAELGESSEQDGGKGSVVVADGKTVYVKGKNLSWGIYKVFDDESFDISLGKDAKLDASGSTASDTWKDRVENADGIKIDENGQLIVGGAGIAGSGLEDVNAKNLVSSVFGGNRSGAVDLVLINALLSGGGSVEDIRTSIDSLTGLGAIASVNAMTVDLLAYTSDMIEHHASTIPLDGEGWWVMPLGGRMETDDLKLGSTAYGYSLDTYGLMGGYDLRLASGTVLGLAASYQSGDADSEGDVLDTTTDVTNYGIHLWGAREYGDVKVTGTLSWMKTDGDTTMGVLGGEATAEVKATAWAASVRADLRKSCGAFDLIPHVGARAAMIDIDNYDILFNDVEAFGVNEDKIVVFEIPVGVTAATQYEIEKWTVRPYADITLRGRFGDTDSSYTLTGSSTKDTVGYDVTGDFVGDIKLGWMSTHKDLNLGMSYGFSAGDAGRQAHRIEATMRVLLD</sequence>
<dbReference type="RefSeq" id="WP_205104415.1">
    <property type="nucleotide sequence ID" value="NZ_JACJJC010000026.1"/>
</dbReference>
<feature type="domain" description="Autotransporter" evidence="3">
    <location>
        <begin position="979"/>
        <end position="1256"/>
    </location>
</feature>
<feature type="chain" id="PRO_5045362875" evidence="2">
    <location>
        <begin position="28"/>
        <end position="1257"/>
    </location>
</feature>
<proteinExistence type="predicted"/>
<feature type="region of interest" description="Disordered" evidence="1">
    <location>
        <begin position="424"/>
        <end position="448"/>
    </location>
</feature>
<comment type="caution">
    <text evidence="4">The sequence shown here is derived from an EMBL/GenBank/DDBJ whole genome shotgun (WGS) entry which is preliminary data.</text>
</comment>
<dbReference type="Pfam" id="PF03797">
    <property type="entry name" value="Autotransporter"/>
    <property type="match status" value="1"/>
</dbReference>
<reference evidence="4 5" key="1">
    <citation type="journal article" date="2021" name="Sci. Rep.">
        <title>The distribution of antibiotic resistance genes in chicken gut microbiota commensals.</title>
        <authorList>
            <person name="Juricova H."/>
            <person name="Matiasovicova J."/>
            <person name="Kubasova T."/>
            <person name="Cejkova D."/>
            <person name="Rychlik I."/>
        </authorList>
    </citation>
    <scope>NUCLEOTIDE SEQUENCE [LARGE SCALE GENOMIC DNA]</scope>
    <source>
        <strain evidence="4 5">An829</strain>
    </source>
</reference>
<keyword evidence="5" id="KW-1185">Reference proteome</keyword>
<gene>
    <name evidence="4" type="ORF">H6A60_10590</name>
</gene>
<name>A0ABS2DUU7_9BURK</name>
<feature type="compositionally biased region" description="Basic and acidic residues" evidence="1">
    <location>
        <begin position="439"/>
        <end position="448"/>
    </location>
</feature>
<evidence type="ECO:0000313" key="5">
    <source>
        <dbReference type="Proteomes" id="UP000715095"/>
    </source>
</evidence>
<keyword evidence="2" id="KW-0732">Signal</keyword>
<evidence type="ECO:0000256" key="2">
    <source>
        <dbReference type="SAM" id="SignalP"/>
    </source>
</evidence>